<feature type="compositionally biased region" description="Low complexity" evidence="1">
    <location>
        <begin position="484"/>
        <end position="507"/>
    </location>
</feature>
<dbReference type="Proteomes" id="UP000827284">
    <property type="component" value="Unassembled WGS sequence"/>
</dbReference>
<reference evidence="2" key="2">
    <citation type="journal article" date="2022" name="Microbiol. Resour. Announc.">
        <title>Whole-Genome Sequence of Entomortierella parvispora E1425, a Mucoromycotan Fungus Associated with Burkholderiaceae-Related Endosymbiotic Bacteria.</title>
        <authorList>
            <person name="Herlambang A."/>
            <person name="Guo Y."/>
            <person name="Takashima Y."/>
            <person name="Narisawa K."/>
            <person name="Ohta H."/>
            <person name="Nishizawa T."/>
        </authorList>
    </citation>
    <scope>NUCLEOTIDE SEQUENCE</scope>
    <source>
        <strain evidence="2">E1425</strain>
    </source>
</reference>
<dbReference type="AlphaFoldDB" id="A0A9P3LSJ6"/>
<feature type="compositionally biased region" description="Acidic residues" evidence="1">
    <location>
        <begin position="30"/>
        <end position="43"/>
    </location>
</feature>
<feature type="region of interest" description="Disordered" evidence="1">
    <location>
        <begin position="268"/>
        <end position="679"/>
    </location>
</feature>
<feature type="compositionally biased region" description="Low complexity" evidence="1">
    <location>
        <begin position="376"/>
        <end position="398"/>
    </location>
</feature>
<feature type="region of interest" description="Disordered" evidence="1">
    <location>
        <begin position="24"/>
        <end position="103"/>
    </location>
</feature>
<organism evidence="2 3">
    <name type="scientific">Entomortierella parvispora</name>
    <dbReference type="NCBI Taxonomy" id="205924"/>
    <lineage>
        <taxon>Eukaryota</taxon>
        <taxon>Fungi</taxon>
        <taxon>Fungi incertae sedis</taxon>
        <taxon>Mucoromycota</taxon>
        <taxon>Mortierellomycotina</taxon>
        <taxon>Mortierellomycetes</taxon>
        <taxon>Mortierellales</taxon>
        <taxon>Mortierellaceae</taxon>
        <taxon>Entomortierella</taxon>
    </lineage>
</organism>
<evidence type="ECO:0000313" key="2">
    <source>
        <dbReference type="EMBL" id="GJJ69101.1"/>
    </source>
</evidence>
<sequence length="679" mass="71430">MTVFEFQADPDRNAIIRRALAKRIVRQRELDEEEASTEEDESFLENSPKIVSTGAAARKASASRSATASPSRKSQSHHHHHHHHHHRHKHHDHENSKGVVVVSPGSGLMNAKSRWKTEYLRQTSGSPSDAVSVVEDSEAVPENNLQANGKGDKHGAHSLIGVDAISVATATTTTETTAPVPTKQKSQEREPSVVAGVAALEAAGDTTPAGPDPVELEILEKLDGLRKEKSRLFALFREALQKKEVATAAAAAAAASAAAAAVSTLPLTLPSETTPPPTAPLSMSAEHPIPSGPASAQLPPRTMEHMNSKYPPSSVEEKRKDRVLSHISSNLDSRRPYQQDHDRISDQTPRQLGGRRRDYDRFIDRSKLNLEIPRKPMSNSASSASSTSSTPTSFAMPSIPTPSHKTKRQRSVSPPGGPSISEGSMHRGAGPFGGSSDGPTKYPRAEYMGPSGAPHGRHTSGGSNYQHHANGLPERPTNSRYSNGPSSMMSSSTSPTSLAPPTGPAASRNSGGRDSYYNDSSEGYSQRGGNSNGNINKPKGSGPNSMSNYSSSSGHGPSIPPTRIGFGSSNGINGNGPRSGGGGGRGGFFAPDGPSAGRGGGYHHGPPPPMSVMGGPGGPPVRGMPFNRNMMQMNHARGMMQPGRSGFGGGGGGGRGGGPPDRPMTSGRPDDWSRRRSRA</sequence>
<feature type="compositionally biased region" description="Polar residues" evidence="1">
    <location>
        <begin position="508"/>
        <end position="535"/>
    </location>
</feature>
<feature type="compositionally biased region" description="Basic and acidic residues" evidence="1">
    <location>
        <begin position="668"/>
        <end position="679"/>
    </location>
</feature>
<accession>A0A9P3LSJ6</accession>
<feature type="compositionally biased region" description="Basic and acidic residues" evidence="1">
    <location>
        <begin position="332"/>
        <end position="345"/>
    </location>
</feature>
<feature type="compositionally biased region" description="Low complexity" evidence="1">
    <location>
        <begin position="411"/>
        <end position="423"/>
    </location>
</feature>
<evidence type="ECO:0000313" key="3">
    <source>
        <dbReference type="Proteomes" id="UP000827284"/>
    </source>
</evidence>
<keyword evidence="3" id="KW-1185">Reference proteome</keyword>
<feature type="compositionally biased region" description="Low complexity" evidence="1">
    <location>
        <begin position="52"/>
        <end position="73"/>
    </location>
</feature>
<dbReference type="OrthoDB" id="2444847at2759"/>
<gene>
    <name evidence="2" type="ORF">EMPS_01447</name>
</gene>
<feature type="compositionally biased region" description="Basic residues" evidence="1">
    <location>
        <begin position="74"/>
        <end position="91"/>
    </location>
</feature>
<comment type="caution">
    <text evidence="2">The sequence shown here is derived from an EMBL/GenBank/DDBJ whole genome shotgun (WGS) entry which is preliminary data.</text>
</comment>
<dbReference type="EMBL" id="BQFW01000002">
    <property type="protein sequence ID" value="GJJ69101.1"/>
    <property type="molecule type" value="Genomic_DNA"/>
</dbReference>
<feature type="compositionally biased region" description="Basic and acidic residues" evidence="1">
    <location>
        <begin position="315"/>
        <end position="324"/>
    </location>
</feature>
<evidence type="ECO:0000256" key="1">
    <source>
        <dbReference type="SAM" id="MobiDB-lite"/>
    </source>
</evidence>
<feature type="compositionally biased region" description="Gly residues" evidence="1">
    <location>
        <begin position="645"/>
        <end position="659"/>
    </location>
</feature>
<protein>
    <submittedName>
        <fullName evidence="2">Uncharacterized protein</fullName>
    </submittedName>
</protein>
<feature type="compositionally biased region" description="Basic and acidic residues" evidence="1">
    <location>
        <begin position="355"/>
        <end position="374"/>
    </location>
</feature>
<reference evidence="2" key="1">
    <citation type="submission" date="2021-11" db="EMBL/GenBank/DDBJ databases">
        <authorList>
            <person name="Herlambang A."/>
            <person name="Guo Y."/>
            <person name="Takashima Y."/>
            <person name="Nishizawa T."/>
        </authorList>
    </citation>
    <scope>NUCLEOTIDE SEQUENCE</scope>
    <source>
        <strain evidence="2">E1425</strain>
    </source>
</reference>
<feature type="compositionally biased region" description="Gly residues" evidence="1">
    <location>
        <begin position="573"/>
        <end position="587"/>
    </location>
</feature>
<name>A0A9P3LSJ6_9FUNG</name>
<feature type="compositionally biased region" description="Low complexity" evidence="1">
    <location>
        <begin position="540"/>
        <end position="572"/>
    </location>
</feature>
<proteinExistence type="predicted"/>